<dbReference type="RefSeq" id="WP_208078818.1">
    <property type="nucleotide sequence ID" value="NZ_CP071869.1"/>
</dbReference>
<evidence type="ECO:0000259" key="7">
    <source>
        <dbReference type="Pfam" id="PF14322"/>
    </source>
</evidence>
<evidence type="ECO:0000256" key="4">
    <source>
        <dbReference type="ARBA" id="ARBA00023136"/>
    </source>
</evidence>
<dbReference type="KEGG" id="pcea:J3359_00805"/>
<dbReference type="Gene3D" id="1.25.40.390">
    <property type="match status" value="1"/>
</dbReference>
<sequence length="461" mass="52758">MKKFIYILISSVFTSCSLDLPVEDEITGLDAIDGIAIANESLSGVYLAYPKNKLMLSVLSDDFYPNKYIAENPSGYNFYRWLPQDIIFTSNSYWASYYSTINKANILLNTVDNITTQGQQETDRLQFIKAQTLGLKALAYFELLQLYAPTYSETTKNDAGIILKNNLASEELPRADLETCYSEIERILLEAIRLFPANSNNITSNLYRFSANSAKTLLAKTYLNWNKYNQAIALCDEVISAVSFSENNYRTMWTSPVLNQEPLFAFENNQINYNGIYDSSSSNFEFFCNSTINYDGADYRKEVNFLPSEYFTITNIRTEVNYLGKYQTNLTTLTVRPIIALRGAELYFTKAEAKYEAGNEADARSTLNTFLTLRNAQEITTTGTEFLIDMLEEKQKEFIGEGTRYFDLKHYKIGVDRVDFRTNELINTISSDDYRWLFPIPATEIRNNSNVTQNPNWGTII</sequence>
<evidence type="ECO:0000256" key="3">
    <source>
        <dbReference type="ARBA" id="ARBA00022729"/>
    </source>
</evidence>
<evidence type="ECO:0000256" key="1">
    <source>
        <dbReference type="ARBA" id="ARBA00004442"/>
    </source>
</evidence>
<gene>
    <name evidence="8" type="ORF">J3359_00805</name>
</gene>
<keyword evidence="9" id="KW-1185">Reference proteome</keyword>
<dbReference type="Pfam" id="PF14322">
    <property type="entry name" value="SusD-like_3"/>
    <property type="match status" value="1"/>
</dbReference>
<evidence type="ECO:0000259" key="6">
    <source>
        <dbReference type="Pfam" id="PF07980"/>
    </source>
</evidence>
<comment type="similarity">
    <text evidence="2">Belongs to the SusD family.</text>
</comment>
<keyword evidence="3" id="KW-0732">Signal</keyword>
<dbReference type="EMBL" id="CP071869">
    <property type="protein sequence ID" value="QTE22846.1"/>
    <property type="molecule type" value="Genomic_DNA"/>
</dbReference>
<keyword evidence="5" id="KW-0998">Cell outer membrane</keyword>
<keyword evidence="4" id="KW-0472">Membrane</keyword>
<dbReference type="InterPro" id="IPR033985">
    <property type="entry name" value="SusD-like_N"/>
</dbReference>
<name>A0A975H6V0_9FLAO</name>
<feature type="domain" description="SusD-like N-terminal" evidence="7">
    <location>
        <begin position="42"/>
        <end position="223"/>
    </location>
</feature>
<feature type="domain" description="RagB/SusD" evidence="6">
    <location>
        <begin position="334"/>
        <end position="457"/>
    </location>
</feature>
<reference evidence="8 9" key="1">
    <citation type="submission" date="2021-03" db="EMBL/GenBank/DDBJ databases">
        <title>Complete genome of Polaribacter_sp.SM13.</title>
        <authorList>
            <person name="Jeong S.W."/>
            <person name="Bae J.W."/>
        </authorList>
    </citation>
    <scope>NUCLEOTIDE SEQUENCE [LARGE SCALE GENOMIC DNA]</scope>
    <source>
        <strain evidence="8 9">SM13</strain>
    </source>
</reference>
<dbReference type="InterPro" id="IPR012944">
    <property type="entry name" value="SusD_RagB_dom"/>
</dbReference>
<evidence type="ECO:0000313" key="9">
    <source>
        <dbReference type="Proteomes" id="UP000663920"/>
    </source>
</evidence>
<evidence type="ECO:0000313" key="8">
    <source>
        <dbReference type="EMBL" id="QTE22846.1"/>
    </source>
</evidence>
<dbReference type="AlphaFoldDB" id="A0A975H6V0"/>
<protein>
    <submittedName>
        <fullName evidence="8">RagB/SusD family nutrient uptake outer membrane protein</fullName>
    </submittedName>
</protein>
<evidence type="ECO:0000256" key="5">
    <source>
        <dbReference type="ARBA" id="ARBA00023237"/>
    </source>
</evidence>
<dbReference type="InterPro" id="IPR011990">
    <property type="entry name" value="TPR-like_helical_dom_sf"/>
</dbReference>
<organism evidence="8 9">
    <name type="scientific">Polaribacter cellanae</name>
    <dbReference type="NCBI Taxonomy" id="2818493"/>
    <lineage>
        <taxon>Bacteria</taxon>
        <taxon>Pseudomonadati</taxon>
        <taxon>Bacteroidota</taxon>
        <taxon>Flavobacteriia</taxon>
        <taxon>Flavobacteriales</taxon>
        <taxon>Flavobacteriaceae</taxon>
    </lineage>
</organism>
<comment type="subcellular location">
    <subcellularLocation>
        <location evidence="1">Cell outer membrane</location>
    </subcellularLocation>
</comment>
<dbReference type="Proteomes" id="UP000663920">
    <property type="component" value="Chromosome"/>
</dbReference>
<dbReference type="Pfam" id="PF07980">
    <property type="entry name" value="SusD_RagB"/>
    <property type="match status" value="1"/>
</dbReference>
<accession>A0A975H6V0</accession>
<proteinExistence type="inferred from homology"/>
<dbReference type="PROSITE" id="PS51257">
    <property type="entry name" value="PROKAR_LIPOPROTEIN"/>
    <property type="match status" value="1"/>
</dbReference>
<dbReference type="SUPFAM" id="SSF48452">
    <property type="entry name" value="TPR-like"/>
    <property type="match status" value="1"/>
</dbReference>
<evidence type="ECO:0000256" key="2">
    <source>
        <dbReference type="ARBA" id="ARBA00006275"/>
    </source>
</evidence>
<dbReference type="GO" id="GO:0009279">
    <property type="term" value="C:cell outer membrane"/>
    <property type="evidence" value="ECO:0007669"/>
    <property type="project" value="UniProtKB-SubCell"/>
</dbReference>